<feature type="compositionally biased region" description="Polar residues" evidence="1">
    <location>
        <begin position="206"/>
        <end position="217"/>
    </location>
</feature>
<feature type="region of interest" description="Disordered" evidence="1">
    <location>
        <begin position="718"/>
        <end position="741"/>
    </location>
</feature>
<accession>A0A448SCD1</accession>
<feature type="compositionally biased region" description="Polar residues" evidence="1">
    <location>
        <begin position="119"/>
        <end position="132"/>
    </location>
</feature>
<proteinExistence type="predicted"/>
<feature type="region of interest" description="Disordered" evidence="1">
    <location>
        <begin position="16"/>
        <end position="59"/>
    </location>
</feature>
<protein>
    <submittedName>
        <fullName evidence="2">Pathogenicity factor</fullName>
    </submittedName>
</protein>
<dbReference type="EMBL" id="LR134493">
    <property type="protein sequence ID" value="VEI65349.1"/>
    <property type="molecule type" value="Genomic_DNA"/>
</dbReference>
<feature type="region of interest" description="Disordered" evidence="1">
    <location>
        <begin position="206"/>
        <end position="227"/>
    </location>
</feature>
<feature type="region of interest" description="Disordered" evidence="1">
    <location>
        <begin position="83"/>
        <end position="142"/>
    </location>
</feature>
<sequence>MTTSISGSIGALFHRVRRTGDENAARSGNTVRGSGAPSTQRPPLPTSARPPAGLRQRPNAAPQLGALSSEAGDWAMQLNSRLGDIGGATEEPPALTPEEQAALTQRQTQRRQMERSTQHQWQSQTPAAQLTGLSRRDDGTLNIDAGEALGPLLESTLNANNQRYRWHDNGTEHGHMLLDRQNRLINLHEDPLAFTAFSHRLSVPPQQTPVAGNNGSVSWGGDEPKTVDRPAQALREKLTGIYRTGQGEQALRLHGDRLYRYAPDTSAEWQLMHDIDAKPFSQLSRQGNGQLFALQDDKQLLNLSSGRTEHTFSQKVSAYALNRHGALLALTADKAAGEQQLLFRAAGAEGAPRPLQLQVVKEGNGTPQPFYPAAIALRGNELLAFDDGGRLHRAALPDGDMPPTLDLEQDGRDTQIRHLFSDPDAQLTALLNDGDDRIHAVVKNRHNHEFSCQLGDTGVTPGWNLTDSMVMDYQKGLRLSAPRPHNVVDLGRLGKLALIEGKVHFRDEVTGHWEASEEKADRLIRGQDGQAYKVEDGEVKPLKINQAGNKASLQGNLFHLTRVRNSVEADLALTGLDKNSRTQTVTALGNGRLASLREDGSVQLHQIIPGARRERMPPLPIKREGLPDAQTPAGRLKDLAGNASHQLFGLTGNGQLFCLEPAGWLPPALRSGNWQQDQAAAAWQPVTPPPNLGALTSLHNDAQGRLVAADAAGRSATWHHGSWQDTDEAAPVSYRSDTSQQTFDRLDASGKSGRIPGTGITYKREFEVFGAGGNNTRQVNNPFKKRMQAFLFKPQGKMPRPLKNLGNEIIHRTSGREGLKPCYQAQQQLSADITAKAAEIAAKPTPPADSGTELNSLSTLETRLSALGLAQSDDARHQQLHKEIAGFSEMLGRSLNLHSAAVGKHYGVVDEHNRVIDNPSKLLHTRSGQFNRHSRRDPQLAGALRHLLDNHRSQSAQDALHTLSVMEKKGVVINHLKDERDYHDDIGLLKSRLFLDLLTQEKLHQALSDCQSASDPQRLNTLRDTVRSLRDEQWDQHPVKKLSDQGFQNTRQLEAYYDGMKRTVKAFSKQHHGTYVTASTLFQTGSREELTQRLGEELLALKNGEALTFGNGHSGFVSSVTLPGDQIIGSVGARVNLDRDYSLAFTREESGLTVTVARNGGGSLNVFGAAGFNVLTGHLNEDSLDFGPEGNHKLSPVVRFGASLPLNLQRQSQNSMTFSLSDNELPQFLQQLTTNQLRPMDMLDKAIDHKVKNGNVWNLSLDINASAQASLGLPMTNKSETTNVASARLGGGLSAGANLLHGQRERSDAHNAEGSKVSRSDNRVRYLNQGNLDARIMVPVGVSSKTEHAREPIMATSALAARYTFDGRTKKKINMELAEPQTLDHTHIDKIAESLGKAFTSPADGRKLSAVQGSAGDSSPQARLAELSEHFRSHLLGGKTLNNSQHAAIRDLQKLIHQREAMDNKVPLPGALEYQSTYNNLAKVDSNSLPHWIHDAFRFEMQDDNHANSNANRIGAMMTQDPRLAGLIRQMQLSTDTKAEVTLELKDEARRRLVENWLHGNIQRQDLERQLQDRSNLRIKSIAFVESKAKGDGITSPRFVIGGGSSVSIEKERKLGKIGFSYGVDQNAPLSYSLEGELADRQNASLSEPLNRAWAQGRLLKDA</sequence>
<dbReference type="InterPro" id="IPR021085">
    <property type="entry name" value="AvrE_T3Es"/>
</dbReference>
<dbReference type="Proteomes" id="UP000281904">
    <property type="component" value="Chromosome"/>
</dbReference>
<dbReference type="RefSeq" id="WP_126531368.1">
    <property type="nucleotide sequence ID" value="NZ_LR134493.1"/>
</dbReference>
<evidence type="ECO:0000256" key="1">
    <source>
        <dbReference type="SAM" id="MobiDB-lite"/>
    </source>
</evidence>
<feature type="compositionally biased region" description="Low complexity" evidence="1">
    <location>
        <begin position="88"/>
        <end position="107"/>
    </location>
</feature>
<name>A0A448SCD1_SERRU</name>
<organism evidence="2 3">
    <name type="scientific">Serratia rubidaea</name>
    <name type="common">Serratia marinorubra</name>
    <dbReference type="NCBI Taxonomy" id="61652"/>
    <lineage>
        <taxon>Bacteria</taxon>
        <taxon>Pseudomonadati</taxon>
        <taxon>Pseudomonadota</taxon>
        <taxon>Gammaproteobacteria</taxon>
        <taxon>Enterobacterales</taxon>
        <taxon>Yersiniaceae</taxon>
        <taxon>Serratia</taxon>
    </lineage>
</organism>
<evidence type="ECO:0000313" key="3">
    <source>
        <dbReference type="Proteomes" id="UP000281904"/>
    </source>
</evidence>
<feature type="compositionally biased region" description="Polar residues" evidence="1">
    <location>
        <begin position="26"/>
        <end position="39"/>
    </location>
</feature>
<gene>
    <name evidence="2" type="ORF">NCTC10036_02247</name>
</gene>
<evidence type="ECO:0000313" key="2">
    <source>
        <dbReference type="EMBL" id="VEI65349.1"/>
    </source>
</evidence>
<dbReference type="Pfam" id="PF11725">
    <property type="entry name" value="AvrE_T3Es"/>
    <property type="match status" value="1"/>
</dbReference>
<reference evidence="2 3" key="1">
    <citation type="submission" date="2018-12" db="EMBL/GenBank/DDBJ databases">
        <authorList>
            <consortium name="Pathogen Informatics"/>
        </authorList>
    </citation>
    <scope>NUCLEOTIDE SEQUENCE [LARGE SCALE GENOMIC DNA]</scope>
    <source>
        <strain evidence="2 3">NCTC10036</strain>
    </source>
</reference>